<evidence type="ECO:0000313" key="1">
    <source>
        <dbReference type="EMBL" id="KAK4301885.1"/>
    </source>
</evidence>
<dbReference type="EMBL" id="JAWZYT010002815">
    <property type="protein sequence ID" value="KAK4301885.1"/>
    <property type="molecule type" value="Genomic_DNA"/>
</dbReference>
<protein>
    <submittedName>
        <fullName evidence="1">Uncharacterized protein</fullName>
    </submittedName>
</protein>
<gene>
    <name evidence="1" type="ORF">Pmani_025998</name>
</gene>
<dbReference type="AlphaFoldDB" id="A0AAE1P6W0"/>
<dbReference type="Proteomes" id="UP001292094">
    <property type="component" value="Unassembled WGS sequence"/>
</dbReference>
<keyword evidence="2" id="KW-1185">Reference proteome</keyword>
<proteinExistence type="predicted"/>
<name>A0AAE1P6W0_9EUCA</name>
<accession>A0AAE1P6W0</accession>
<organism evidence="1 2">
    <name type="scientific">Petrolisthes manimaculis</name>
    <dbReference type="NCBI Taxonomy" id="1843537"/>
    <lineage>
        <taxon>Eukaryota</taxon>
        <taxon>Metazoa</taxon>
        <taxon>Ecdysozoa</taxon>
        <taxon>Arthropoda</taxon>
        <taxon>Crustacea</taxon>
        <taxon>Multicrustacea</taxon>
        <taxon>Malacostraca</taxon>
        <taxon>Eumalacostraca</taxon>
        <taxon>Eucarida</taxon>
        <taxon>Decapoda</taxon>
        <taxon>Pleocyemata</taxon>
        <taxon>Anomura</taxon>
        <taxon>Galatheoidea</taxon>
        <taxon>Porcellanidae</taxon>
        <taxon>Petrolisthes</taxon>
    </lineage>
</organism>
<comment type="caution">
    <text evidence="1">The sequence shown here is derived from an EMBL/GenBank/DDBJ whole genome shotgun (WGS) entry which is preliminary data.</text>
</comment>
<sequence>MEIVFYRALIDCFAVEAGGGRGGGNVEERVPCWSQSQTSPCVVEAAGQVHAATVTPRVSCLHVRLGTGRL</sequence>
<reference evidence="1" key="1">
    <citation type="submission" date="2023-11" db="EMBL/GenBank/DDBJ databases">
        <title>Genome assemblies of two species of porcelain crab, Petrolisthes cinctipes and Petrolisthes manimaculis (Anomura: Porcellanidae).</title>
        <authorList>
            <person name="Angst P."/>
        </authorList>
    </citation>
    <scope>NUCLEOTIDE SEQUENCE</scope>
    <source>
        <strain evidence="1">PB745_02</strain>
        <tissue evidence="1">Gill</tissue>
    </source>
</reference>
<evidence type="ECO:0000313" key="2">
    <source>
        <dbReference type="Proteomes" id="UP001292094"/>
    </source>
</evidence>